<feature type="compositionally biased region" description="Acidic residues" evidence="1">
    <location>
        <begin position="448"/>
        <end position="458"/>
    </location>
</feature>
<feature type="region of interest" description="Disordered" evidence="1">
    <location>
        <begin position="443"/>
        <end position="517"/>
    </location>
</feature>
<dbReference type="InterPro" id="IPR006944">
    <property type="entry name" value="Phage/GTA_portal"/>
</dbReference>
<accession>A0ABV7QCW8</accession>
<keyword evidence="3" id="KW-1185">Reference proteome</keyword>
<evidence type="ECO:0000256" key="1">
    <source>
        <dbReference type="SAM" id="MobiDB-lite"/>
    </source>
</evidence>
<feature type="compositionally biased region" description="Pro residues" evidence="1">
    <location>
        <begin position="466"/>
        <end position="477"/>
    </location>
</feature>
<evidence type="ECO:0000313" key="2">
    <source>
        <dbReference type="EMBL" id="MFC3510986.1"/>
    </source>
</evidence>
<dbReference type="EMBL" id="JBHRWI010000016">
    <property type="protein sequence ID" value="MFC3510986.1"/>
    <property type="molecule type" value="Genomic_DNA"/>
</dbReference>
<reference evidence="3" key="1">
    <citation type="journal article" date="2019" name="Int. J. Syst. Evol. Microbiol.">
        <title>The Global Catalogue of Microorganisms (GCM) 10K type strain sequencing project: providing services to taxonomists for standard genome sequencing and annotation.</title>
        <authorList>
            <consortium name="The Broad Institute Genomics Platform"/>
            <consortium name="The Broad Institute Genome Sequencing Center for Infectious Disease"/>
            <person name="Wu L."/>
            <person name="Ma J."/>
        </authorList>
    </citation>
    <scope>NUCLEOTIDE SEQUENCE [LARGE SCALE GENOMIC DNA]</scope>
    <source>
        <strain evidence="3">CGMCC 4.7682</strain>
    </source>
</reference>
<protein>
    <submittedName>
        <fullName evidence="2">Phage portal protein</fullName>
    </submittedName>
</protein>
<organism evidence="2 3">
    <name type="scientific">Amycolatopsis halotolerans</name>
    <dbReference type="NCBI Taxonomy" id="330083"/>
    <lineage>
        <taxon>Bacteria</taxon>
        <taxon>Bacillati</taxon>
        <taxon>Actinomycetota</taxon>
        <taxon>Actinomycetes</taxon>
        <taxon>Pseudonocardiales</taxon>
        <taxon>Pseudonocardiaceae</taxon>
        <taxon>Amycolatopsis</taxon>
    </lineage>
</organism>
<dbReference type="Pfam" id="PF04860">
    <property type="entry name" value="Phage_portal"/>
    <property type="match status" value="1"/>
</dbReference>
<dbReference type="RefSeq" id="WP_377869981.1">
    <property type="nucleotide sequence ID" value="NZ_JBHMAY010000017.1"/>
</dbReference>
<gene>
    <name evidence="2" type="ORF">ACFORO_12490</name>
</gene>
<proteinExistence type="predicted"/>
<comment type="caution">
    <text evidence="2">The sequence shown here is derived from an EMBL/GenBank/DDBJ whole genome shotgun (WGS) entry which is preliminary data.</text>
</comment>
<name>A0ABV7QCW8_9PSEU</name>
<dbReference type="Proteomes" id="UP001595764">
    <property type="component" value="Unassembled WGS sequence"/>
</dbReference>
<sequence length="541" mass="59690">MGAVSRIRSWFTGRPVTEATPAAGMEGANAAPRRGYEYGAAALSATNSQQAVSESQERLQILTQLHQAYLTCPWVSAPVDLIARTVTAGGLQIVYQTEEAGKKVPAEPPPVQRLRRLMRWVNPREDMVQLLRQTIIDLKLFGDAYIEVVRIAGEPVALYTLDATTMSVICDQHGEVTGYVQQLDGIRKVEFEPDEVIHISLDAPRGGIYGVSPAQKALLPVTAWLFTEATIKENFRQGDPPRVHVDLGSAQDTEVQQWREQYRVNNLGPKAVGTPVITTRKGEVNILDPRKVMDYLAASKQLRDEIIATFGVPPAKLGIIESGNLGGGTGEAQDKTFRVDTIIPVKALVLEKLNYHIVMLGFQIMDWAWEFGEIDYRDSKVVEEIRDMRLRNGSMTRNQYADEIGNPPVDGGDVAVLVDRQNIVLWNDMAAMSKAMIAAKTKGSNLELDPEADPEEPTEFQKAEKPAPPQMIAPPAAPGDDGTDPNLSPDDRPGGKNDATQGTPPKESVYGRDVRKLNESWERAYRVRRRQALNELPKVGP</sequence>
<evidence type="ECO:0000313" key="3">
    <source>
        <dbReference type="Proteomes" id="UP001595764"/>
    </source>
</evidence>